<reference evidence="4" key="1">
    <citation type="journal article" date="2014" name="Genome Announc.">
        <title>De novo whole-genome sequence and genome annotation of Lichtheimia ramosa.</title>
        <authorList>
            <person name="Linde J."/>
            <person name="Schwartze V."/>
            <person name="Binder U."/>
            <person name="Lass-Florl C."/>
            <person name="Voigt K."/>
            <person name="Horn F."/>
        </authorList>
    </citation>
    <scope>NUCLEOTIDE SEQUENCE</scope>
    <source>
        <strain evidence="4">JMRC FSU:6197</strain>
    </source>
</reference>
<evidence type="ECO:0000256" key="1">
    <source>
        <dbReference type="ARBA" id="ARBA00037950"/>
    </source>
</evidence>
<dbReference type="InterPro" id="IPR014756">
    <property type="entry name" value="Ig_E-set"/>
</dbReference>
<dbReference type="AlphaFoldDB" id="A0A077WDZ6"/>
<feature type="compositionally biased region" description="Acidic residues" evidence="2">
    <location>
        <begin position="324"/>
        <end position="333"/>
    </location>
</feature>
<dbReference type="GO" id="GO:0031625">
    <property type="term" value="F:ubiquitin protein ligase binding"/>
    <property type="evidence" value="ECO:0007669"/>
    <property type="project" value="TreeGrafter"/>
</dbReference>
<dbReference type="Pfam" id="PF00339">
    <property type="entry name" value="Arrestin_N"/>
    <property type="match status" value="1"/>
</dbReference>
<dbReference type="SMART" id="SM01017">
    <property type="entry name" value="Arrestin_C"/>
    <property type="match status" value="1"/>
</dbReference>
<sequence length="636" mass="71719">MRHLTKGSTTIDIRLNEEKFYFPGELIKGVVVVHPKHPTKTNHIRLTFSGEVHISVKDKETFNLFQKTEILPVSTHGKAQVLEAKQHTFPFEFVVPDDLPSTMEFGKRKTYIRYRLTAIHDRPMVPESLCAKADYTVPILELVDVDLPRYTKPQEQTMDFVPPKSKPGQQCQLKTSIPRFGYTRGDLVKPTILLNHYERFVRKGAIKVDLVRIVDIKTSRNTLSKEDVLKSMEHDANIIGPYNFSQAFHPQLLIPTSTPPTVKYKDKIIEVQYRIRIRLFMTGKKSAQETQLVEMPIVIGTWPKATLPIDDDDDYDSQEGPMLSDEESSDEEDQKSVLSIPPPPQPTQSRSSTFATPQQAHRRTPSISLQSTPSASTITLTLQNTHIASNGNGVVRSDSNASRTSNRSRGSVASWRSSQSWDRSPTLSRNTSACTNITNPETSMYNGRNLVVSAGNQTFINRTPSTPEFGTLMNNMATAPPPPQPYYYDSSYMQQQQQQQQHAYQYQQQQQRYDYAGMSNSSVPTHVLQPLSTTNSNGVAASSSTSSSASPRSPISPSTNNKMPHRNYNYDFYDDSEPASTFPPPRSTLSSYQPSTISSDDSDDSDDDGDLLRIIEKKKKQAERERRAKTANMYKY</sequence>
<dbReference type="GO" id="GO:0070086">
    <property type="term" value="P:ubiquitin-dependent endocytosis"/>
    <property type="evidence" value="ECO:0007669"/>
    <property type="project" value="TreeGrafter"/>
</dbReference>
<dbReference type="PANTHER" id="PTHR11188:SF161">
    <property type="entry name" value="PH-RESPONSE REGULATOR PROTEIN PALF_RIM8"/>
    <property type="match status" value="1"/>
</dbReference>
<dbReference type="SUPFAM" id="SSF81296">
    <property type="entry name" value="E set domains"/>
    <property type="match status" value="2"/>
</dbReference>
<feature type="compositionally biased region" description="Acidic residues" evidence="2">
    <location>
        <begin position="600"/>
        <end position="609"/>
    </location>
</feature>
<dbReference type="InterPro" id="IPR014752">
    <property type="entry name" value="Arrestin-like_C"/>
</dbReference>
<feature type="region of interest" description="Disordered" evidence="2">
    <location>
        <begin position="308"/>
        <end position="373"/>
    </location>
</feature>
<dbReference type="EMBL" id="LK023316">
    <property type="protein sequence ID" value="CDS05313.1"/>
    <property type="molecule type" value="Genomic_DNA"/>
</dbReference>
<dbReference type="GO" id="GO:0005886">
    <property type="term" value="C:plasma membrane"/>
    <property type="evidence" value="ECO:0007669"/>
    <property type="project" value="TreeGrafter"/>
</dbReference>
<gene>
    <name evidence="4" type="ORF">LRAMOSA07842</name>
</gene>
<name>A0A077WDZ6_9FUNG</name>
<dbReference type="Pfam" id="PF02752">
    <property type="entry name" value="Arrestin_C"/>
    <property type="match status" value="1"/>
</dbReference>
<dbReference type="Gene3D" id="2.60.40.640">
    <property type="match status" value="2"/>
</dbReference>
<evidence type="ECO:0000313" key="4">
    <source>
        <dbReference type="EMBL" id="CDS05313.1"/>
    </source>
</evidence>
<dbReference type="GO" id="GO:0030674">
    <property type="term" value="F:protein-macromolecule adaptor activity"/>
    <property type="evidence" value="ECO:0007669"/>
    <property type="project" value="TreeGrafter"/>
</dbReference>
<dbReference type="PANTHER" id="PTHR11188">
    <property type="entry name" value="ARRESTIN DOMAIN CONTAINING PROTEIN"/>
    <property type="match status" value="1"/>
</dbReference>
<evidence type="ECO:0000256" key="2">
    <source>
        <dbReference type="SAM" id="MobiDB-lite"/>
    </source>
</evidence>
<feature type="compositionally biased region" description="Polar residues" evidence="2">
    <location>
        <begin position="353"/>
        <end position="373"/>
    </location>
</feature>
<feature type="compositionally biased region" description="Low complexity" evidence="2">
    <location>
        <begin position="532"/>
        <end position="558"/>
    </location>
</feature>
<organism evidence="4">
    <name type="scientific">Lichtheimia ramosa</name>
    <dbReference type="NCBI Taxonomy" id="688394"/>
    <lineage>
        <taxon>Eukaryota</taxon>
        <taxon>Fungi</taxon>
        <taxon>Fungi incertae sedis</taxon>
        <taxon>Mucoromycota</taxon>
        <taxon>Mucoromycotina</taxon>
        <taxon>Mucoromycetes</taxon>
        <taxon>Mucorales</taxon>
        <taxon>Lichtheimiaceae</taxon>
        <taxon>Lichtheimia</taxon>
    </lineage>
</organism>
<protein>
    <recommendedName>
        <fullName evidence="3">Arrestin C-terminal-like domain-containing protein</fullName>
    </recommendedName>
</protein>
<comment type="similarity">
    <text evidence="1">Belongs to the arrestin family. PalF/RIM8 subfamily.</text>
</comment>
<proteinExistence type="inferred from homology"/>
<dbReference type="InterPro" id="IPR050357">
    <property type="entry name" value="Arrestin_domain-protein"/>
</dbReference>
<evidence type="ECO:0000259" key="3">
    <source>
        <dbReference type="SMART" id="SM01017"/>
    </source>
</evidence>
<feature type="domain" description="Arrestin C-terminal-like" evidence="3">
    <location>
        <begin position="167"/>
        <end position="304"/>
    </location>
</feature>
<dbReference type="InterPro" id="IPR011021">
    <property type="entry name" value="Arrestin-like_N"/>
</dbReference>
<feature type="region of interest" description="Disordered" evidence="2">
    <location>
        <begin position="389"/>
        <end position="430"/>
    </location>
</feature>
<feature type="compositionally biased region" description="Polar residues" evidence="2">
    <location>
        <begin position="587"/>
        <end position="597"/>
    </location>
</feature>
<dbReference type="InterPro" id="IPR011022">
    <property type="entry name" value="Arrestin_C-like"/>
</dbReference>
<accession>A0A077WDZ6</accession>
<feature type="region of interest" description="Disordered" evidence="2">
    <location>
        <begin position="518"/>
        <end position="610"/>
    </location>
</feature>
<dbReference type="GO" id="GO:0005829">
    <property type="term" value="C:cytosol"/>
    <property type="evidence" value="ECO:0007669"/>
    <property type="project" value="TreeGrafter"/>
</dbReference>
<dbReference type="OrthoDB" id="7785529at2759"/>